<dbReference type="EMBL" id="CAJNNW010007124">
    <property type="protein sequence ID" value="CAE8648944.1"/>
    <property type="molecule type" value="Genomic_DNA"/>
</dbReference>
<keyword evidence="4" id="KW-1185">Reference proteome</keyword>
<dbReference type="Proteomes" id="UP000626109">
    <property type="component" value="Unassembled WGS sequence"/>
</dbReference>
<sequence>MMWVIPSTILETHQDYSNSATITKKYALEQHFVLWFVKMEKRRDKDAKEDSSRMLLGVKNTMKFSGSSSRTSRSKQSTCPEHQTFDDIFPGFNALPDGLVMPSLPAAVSWKQQ</sequence>
<evidence type="ECO:0000313" key="3">
    <source>
        <dbReference type="Proteomes" id="UP000626109"/>
    </source>
</evidence>
<dbReference type="EMBL" id="CAJNNV010004430">
    <property type="protein sequence ID" value="CAE8590742.1"/>
    <property type="molecule type" value="Genomic_DNA"/>
</dbReference>
<name>A0A813ICN3_POLGL</name>
<dbReference type="Proteomes" id="UP000654075">
    <property type="component" value="Unassembled WGS sequence"/>
</dbReference>
<gene>
    <name evidence="1" type="ORF">PGLA1383_LOCUS9459</name>
    <name evidence="2" type="ORF">PGLA2088_LOCUS7016</name>
</gene>
<reference evidence="2" key="1">
    <citation type="submission" date="2021-02" db="EMBL/GenBank/DDBJ databases">
        <authorList>
            <person name="Dougan E. K."/>
            <person name="Rhodes N."/>
            <person name="Thang M."/>
            <person name="Chan C."/>
        </authorList>
    </citation>
    <scope>NUCLEOTIDE SEQUENCE</scope>
</reference>
<comment type="caution">
    <text evidence="2">The sequence shown here is derived from an EMBL/GenBank/DDBJ whole genome shotgun (WGS) entry which is preliminary data.</text>
</comment>
<protein>
    <submittedName>
        <fullName evidence="2">Uncharacterized protein</fullName>
    </submittedName>
</protein>
<organism evidence="2 3">
    <name type="scientific">Polarella glacialis</name>
    <name type="common">Dinoflagellate</name>
    <dbReference type="NCBI Taxonomy" id="89957"/>
    <lineage>
        <taxon>Eukaryota</taxon>
        <taxon>Sar</taxon>
        <taxon>Alveolata</taxon>
        <taxon>Dinophyceae</taxon>
        <taxon>Suessiales</taxon>
        <taxon>Suessiaceae</taxon>
        <taxon>Polarella</taxon>
    </lineage>
</organism>
<evidence type="ECO:0000313" key="1">
    <source>
        <dbReference type="EMBL" id="CAE8590742.1"/>
    </source>
</evidence>
<dbReference type="AlphaFoldDB" id="A0A813ICN3"/>
<proteinExistence type="predicted"/>
<evidence type="ECO:0000313" key="2">
    <source>
        <dbReference type="EMBL" id="CAE8648944.1"/>
    </source>
</evidence>
<accession>A0A813ICN3</accession>
<evidence type="ECO:0000313" key="4">
    <source>
        <dbReference type="Proteomes" id="UP000654075"/>
    </source>
</evidence>